<organism evidence="2 3">
    <name type="scientific">Lactobacillus delbrueckii</name>
    <dbReference type="NCBI Taxonomy" id="1584"/>
    <lineage>
        <taxon>Bacteria</taxon>
        <taxon>Bacillati</taxon>
        <taxon>Bacillota</taxon>
        <taxon>Bacilli</taxon>
        <taxon>Lactobacillales</taxon>
        <taxon>Lactobacillaceae</taxon>
        <taxon>Lactobacillus</taxon>
    </lineage>
</organism>
<comment type="caution">
    <text evidence="2">The sequence shown here is derived from an EMBL/GenBank/DDBJ whole genome shotgun (WGS) entry which is preliminary data.</text>
</comment>
<evidence type="ECO:0000259" key="1">
    <source>
        <dbReference type="PROSITE" id="PS50930"/>
    </source>
</evidence>
<protein>
    <submittedName>
        <fullName evidence="2">LytTR family DNA-binding domain-containing protein</fullName>
    </submittedName>
</protein>
<dbReference type="EMBL" id="JAQIEY010000004">
    <property type="protein sequence ID" value="MDA3767319.1"/>
    <property type="molecule type" value="Genomic_DNA"/>
</dbReference>
<accession>A0AAW5YTA8</accession>
<dbReference type="PROSITE" id="PS50930">
    <property type="entry name" value="HTH_LYTTR"/>
    <property type="match status" value="1"/>
</dbReference>
<reference evidence="2" key="1">
    <citation type="submission" date="2023-01" db="EMBL/GenBank/DDBJ databases">
        <title>Sequencing of the bacterial strains from artisanal fermented milk Matsoni.</title>
        <authorList>
            <person name="Rozman V."/>
            <person name="Accetto T."/>
            <person name="Bogovic Matijasic B."/>
        </authorList>
    </citation>
    <scope>NUCLEOTIDE SEQUENCE</scope>
    <source>
        <strain evidence="2">Lbl333</strain>
    </source>
</reference>
<sequence length="146" mass="16725">MKVKVELNKDQDLPLAVIYTDKMTEEVERAVAFLESSASYGPLIAQQEDRLVIIKPSDVILVRVEGGDTVIYTGKGKYFSRKRLYEVYQQLGQDFMQISKQAVVNLTCLESVEASFNGTMFLRLEHGLSDYISRKYLPEFKRYLGL</sequence>
<evidence type="ECO:0000313" key="2">
    <source>
        <dbReference type="EMBL" id="MDA3767319.1"/>
    </source>
</evidence>
<dbReference type="Pfam" id="PF04397">
    <property type="entry name" value="LytTR"/>
    <property type="match status" value="1"/>
</dbReference>
<dbReference type="PANTHER" id="PTHR37299:SF1">
    <property type="entry name" value="STAGE 0 SPORULATION PROTEIN A HOMOLOG"/>
    <property type="match status" value="1"/>
</dbReference>
<dbReference type="AlphaFoldDB" id="A0AAW5YTA8"/>
<dbReference type="InterPro" id="IPR046947">
    <property type="entry name" value="LytR-like"/>
</dbReference>
<proteinExistence type="predicted"/>
<dbReference type="SMART" id="SM00850">
    <property type="entry name" value="LytTR"/>
    <property type="match status" value="1"/>
</dbReference>
<dbReference type="InterPro" id="IPR007492">
    <property type="entry name" value="LytTR_DNA-bd_dom"/>
</dbReference>
<keyword evidence="2" id="KW-0238">DNA-binding</keyword>
<dbReference type="RefSeq" id="WP_271024113.1">
    <property type="nucleotide sequence ID" value="NZ_JAQIEY010000004.1"/>
</dbReference>
<feature type="domain" description="HTH LytTR-type" evidence="1">
    <location>
        <begin position="43"/>
        <end position="146"/>
    </location>
</feature>
<dbReference type="GO" id="GO:0003677">
    <property type="term" value="F:DNA binding"/>
    <property type="evidence" value="ECO:0007669"/>
    <property type="project" value="UniProtKB-KW"/>
</dbReference>
<dbReference type="Proteomes" id="UP001210502">
    <property type="component" value="Unassembled WGS sequence"/>
</dbReference>
<evidence type="ECO:0000313" key="3">
    <source>
        <dbReference type="Proteomes" id="UP001210502"/>
    </source>
</evidence>
<name>A0AAW5YTA8_9LACO</name>
<dbReference type="PANTHER" id="PTHR37299">
    <property type="entry name" value="TRANSCRIPTIONAL REGULATOR-RELATED"/>
    <property type="match status" value="1"/>
</dbReference>
<gene>
    <name evidence="2" type="ORF">PF586_02275</name>
</gene>
<dbReference type="GO" id="GO:0000156">
    <property type="term" value="F:phosphorelay response regulator activity"/>
    <property type="evidence" value="ECO:0007669"/>
    <property type="project" value="InterPro"/>
</dbReference>
<dbReference type="Gene3D" id="2.40.50.1020">
    <property type="entry name" value="LytTr DNA-binding domain"/>
    <property type="match status" value="1"/>
</dbReference>